<dbReference type="GeneID" id="301090643"/>
<dbReference type="Proteomes" id="UP000015620">
    <property type="component" value="Chromosome"/>
</dbReference>
<accession>S5ZWA8</accession>
<dbReference type="OrthoDB" id="1495172at2"/>
<dbReference type="EMBL" id="CP004120">
    <property type="protein sequence ID" value="AGT44645.1"/>
    <property type="molecule type" value="Genomic_DNA"/>
</dbReference>
<dbReference type="HOGENOM" id="CLU_1288415_0_0_12"/>
<proteinExistence type="predicted"/>
<organism evidence="1 2">
    <name type="scientific">Treponema pedis str. T A4</name>
    <dbReference type="NCBI Taxonomy" id="1291379"/>
    <lineage>
        <taxon>Bacteria</taxon>
        <taxon>Pseudomonadati</taxon>
        <taxon>Spirochaetota</taxon>
        <taxon>Spirochaetia</taxon>
        <taxon>Spirochaetales</taxon>
        <taxon>Treponemataceae</taxon>
        <taxon>Treponema</taxon>
    </lineage>
</organism>
<name>S5ZWA8_9SPIR</name>
<gene>
    <name evidence="1" type="ORF">TPE_2171</name>
</gene>
<dbReference type="STRING" id="1291379.TPE_2171"/>
<evidence type="ECO:0000313" key="2">
    <source>
        <dbReference type="Proteomes" id="UP000015620"/>
    </source>
</evidence>
<protein>
    <submittedName>
        <fullName evidence="1">Uncharacterized protein</fullName>
    </submittedName>
</protein>
<sequence length="214" mass="25443">METIINKIKSILDDKMLKAELHFDNMYTAYIGTLKKEAQLSYGYFFDLRKKNRQDYYLLDISLSILQKEIAHISNQVKVKSIEKRNIPDQLKKRLLKSIKKSAPIIGGVYNWRELDTVFQTTKVQNCYINDSSEIEGYKDELITLFENGQKWVQKVNDWNFLVQWNIKNNNALQALCILKYLNRKEDFKHLKDESILKYKVLNLPIDELENIEW</sequence>
<keyword evidence="2" id="KW-1185">Reference proteome</keyword>
<dbReference type="AlphaFoldDB" id="S5ZWA8"/>
<dbReference type="PATRIC" id="fig|1291379.3.peg.2143"/>
<dbReference type="RefSeq" id="WP_020965942.1">
    <property type="nucleotide sequence ID" value="NC_022097.1"/>
</dbReference>
<evidence type="ECO:0000313" key="1">
    <source>
        <dbReference type="EMBL" id="AGT44645.1"/>
    </source>
</evidence>
<reference evidence="1 2" key="1">
    <citation type="journal article" date="2013" name="PLoS ONE">
        <title>Genome-Wide Relatedness of Treponema pedis, from Gingiva and Necrotic Skin Lesions of Pigs, with the Human Oral Pathogen Treponema denticola.</title>
        <authorList>
            <person name="Svartstrom O."/>
            <person name="Mushtaq M."/>
            <person name="Pringle M."/>
            <person name="Segerman B."/>
        </authorList>
    </citation>
    <scope>NUCLEOTIDE SEQUENCE [LARGE SCALE GENOMIC DNA]</scope>
    <source>
        <strain evidence="1">T A4</strain>
    </source>
</reference>
<dbReference type="KEGG" id="tped:TPE_2171"/>